<organism evidence="1 2">
    <name type="scientific">Thalassotalea euphylliae</name>
    <dbReference type="NCBI Taxonomy" id="1655234"/>
    <lineage>
        <taxon>Bacteria</taxon>
        <taxon>Pseudomonadati</taxon>
        <taxon>Pseudomonadota</taxon>
        <taxon>Gammaproteobacteria</taxon>
        <taxon>Alteromonadales</taxon>
        <taxon>Colwelliaceae</taxon>
        <taxon>Thalassotalea</taxon>
    </lineage>
</organism>
<protein>
    <submittedName>
        <fullName evidence="1">Uncharacterized protein</fullName>
    </submittedName>
</protein>
<dbReference type="EMBL" id="QUOU01000001">
    <property type="protein sequence ID" value="REL28292.1"/>
    <property type="molecule type" value="Genomic_DNA"/>
</dbReference>
<gene>
    <name evidence="1" type="ORF">DXX93_18105</name>
</gene>
<sequence length="120" mass="13261">MSFKSEALISNVKRQAKRLSKKLSIPLGQAQEGVSICLYACDSYRDLLVKIKAESFDNPLIALSALSPNSEIFLVKILASHLDGIIGNFEKKFPGSNINEEMVVSLFGLSFPEFKHKIST</sequence>
<name>A0A3E0TWI0_9GAMM</name>
<proteinExistence type="predicted"/>
<comment type="caution">
    <text evidence="1">The sequence shown here is derived from an EMBL/GenBank/DDBJ whole genome shotgun (WGS) entry which is preliminary data.</text>
</comment>
<dbReference type="Proteomes" id="UP000256478">
    <property type="component" value="Unassembled WGS sequence"/>
</dbReference>
<reference evidence="1 2" key="1">
    <citation type="submission" date="2018-08" db="EMBL/GenBank/DDBJ databases">
        <title>Thalassotalea euphylliae genome.</title>
        <authorList>
            <person name="Summers S."/>
            <person name="Rice S.A."/>
            <person name="Freckelton M.L."/>
            <person name="Nedved B.T."/>
            <person name="Hadfield M.G."/>
        </authorList>
    </citation>
    <scope>NUCLEOTIDE SEQUENCE [LARGE SCALE GENOMIC DNA]</scope>
    <source>
        <strain evidence="1 2">H1</strain>
    </source>
</reference>
<evidence type="ECO:0000313" key="2">
    <source>
        <dbReference type="Proteomes" id="UP000256478"/>
    </source>
</evidence>
<dbReference type="AlphaFoldDB" id="A0A3E0TWI0"/>
<dbReference type="RefSeq" id="WP_116009332.1">
    <property type="nucleotide sequence ID" value="NZ_QUOU01000001.1"/>
</dbReference>
<evidence type="ECO:0000313" key="1">
    <source>
        <dbReference type="EMBL" id="REL28292.1"/>
    </source>
</evidence>
<dbReference type="OrthoDB" id="6292554at2"/>
<accession>A0A3E0TWI0</accession>